<evidence type="ECO:0000313" key="1">
    <source>
        <dbReference type="EMBL" id="GLG05297.1"/>
    </source>
</evidence>
<reference evidence="1 2" key="1">
    <citation type="journal article" date="2023" name="Int. J. Syst. Evol. Microbiol.">
        <title>Sellimonas catena sp. nov., isolated from human faeces.</title>
        <authorList>
            <person name="Hisatomi A."/>
            <person name="Ohkuma M."/>
            <person name="Sakamoto M."/>
        </authorList>
    </citation>
    <scope>NUCLEOTIDE SEQUENCE [LARGE SCALE GENOMIC DNA]</scope>
    <source>
        <strain evidence="1 2">12EGH17</strain>
    </source>
</reference>
<evidence type="ECO:0008006" key="3">
    <source>
        <dbReference type="Google" id="ProtNLM"/>
    </source>
</evidence>
<dbReference type="EMBL" id="BSBO01000027">
    <property type="protein sequence ID" value="GLG05297.1"/>
    <property type="molecule type" value="Genomic_DNA"/>
</dbReference>
<keyword evidence="2" id="KW-1185">Reference proteome</keyword>
<comment type="caution">
    <text evidence="1">The sequence shown here is derived from an EMBL/GenBank/DDBJ whole genome shotgun (WGS) entry which is preliminary data.</text>
</comment>
<organism evidence="1 2">
    <name type="scientific">Sellimonas catena</name>
    <dbReference type="NCBI Taxonomy" id="2994035"/>
    <lineage>
        <taxon>Bacteria</taxon>
        <taxon>Bacillati</taxon>
        <taxon>Bacillota</taxon>
        <taxon>Clostridia</taxon>
        <taxon>Lachnospirales</taxon>
        <taxon>Lachnospiraceae</taxon>
        <taxon>Sellimonas</taxon>
    </lineage>
</organism>
<evidence type="ECO:0000313" key="2">
    <source>
        <dbReference type="Proteomes" id="UP001145145"/>
    </source>
</evidence>
<proteinExistence type="predicted"/>
<protein>
    <recommendedName>
        <fullName evidence="3">Radical SAM additional 4Fe4S-binding SPASM domain-containing protein</fullName>
    </recommendedName>
</protein>
<sequence>MGGEGVKSLDLLHVITGKKLIKDHINYIDNLKIRCDNTGNIGLGNEMCYASYKNGFTIRASGKVEKCTVALNKSQNEVGYIDGYGNLHLDLKKNEVWSENILYDKCFSCNKIFSCLNNMCPFKRIMTENYICDNYQSFEDEG</sequence>
<gene>
    <name evidence="1" type="ORF">Selli1_24710</name>
</gene>
<dbReference type="Proteomes" id="UP001145145">
    <property type="component" value="Unassembled WGS sequence"/>
</dbReference>
<name>A0A9W6C9T3_9FIRM</name>
<dbReference type="RefSeq" id="WP_087167529.1">
    <property type="nucleotide sequence ID" value="NZ_BSBO01000027.1"/>
</dbReference>
<accession>A0A9W6C9T3</accession>
<dbReference type="AlphaFoldDB" id="A0A9W6C9T3"/>